<dbReference type="Proteomes" id="UP000492821">
    <property type="component" value="Unassembled WGS sequence"/>
</dbReference>
<dbReference type="PROSITE" id="PS00108">
    <property type="entry name" value="PROTEIN_KINASE_ST"/>
    <property type="match status" value="1"/>
</dbReference>
<evidence type="ECO:0000313" key="4">
    <source>
        <dbReference type="WBParaSite" id="Pan_g21943.t1"/>
    </source>
</evidence>
<protein>
    <recommendedName>
        <fullName evidence="1">non-specific serine/threonine protein kinase</fullName>
        <ecNumber evidence="1">2.7.11.1</ecNumber>
    </recommendedName>
</protein>
<dbReference type="GO" id="GO:0005524">
    <property type="term" value="F:ATP binding"/>
    <property type="evidence" value="ECO:0007669"/>
    <property type="project" value="InterPro"/>
</dbReference>
<name>A0A7E4VK89_PANRE</name>
<dbReference type="WBParaSite" id="Pan_g21943.t1">
    <property type="protein sequence ID" value="Pan_g21943.t1"/>
    <property type="gene ID" value="Pan_g21943"/>
</dbReference>
<dbReference type="PROSITE" id="PS50011">
    <property type="entry name" value="PROTEIN_KINASE_DOM"/>
    <property type="match status" value="1"/>
</dbReference>
<evidence type="ECO:0000256" key="1">
    <source>
        <dbReference type="ARBA" id="ARBA00012513"/>
    </source>
</evidence>
<feature type="domain" description="Protein kinase" evidence="2">
    <location>
        <begin position="21"/>
        <end position="306"/>
    </location>
</feature>
<dbReference type="Pfam" id="PF00069">
    <property type="entry name" value="Pkinase"/>
    <property type="match status" value="1"/>
</dbReference>
<dbReference type="EC" id="2.7.11.1" evidence="1"/>
<dbReference type="SMART" id="SM00220">
    <property type="entry name" value="S_TKc"/>
    <property type="match status" value="1"/>
</dbReference>
<dbReference type="InterPro" id="IPR011009">
    <property type="entry name" value="Kinase-like_dom_sf"/>
</dbReference>
<keyword evidence="3" id="KW-1185">Reference proteome</keyword>
<dbReference type="InterPro" id="IPR000719">
    <property type="entry name" value="Prot_kinase_dom"/>
</dbReference>
<evidence type="ECO:0000313" key="3">
    <source>
        <dbReference type="Proteomes" id="UP000492821"/>
    </source>
</evidence>
<dbReference type="AlphaFoldDB" id="A0A7E4VK89"/>
<dbReference type="PANTHER" id="PTHR11909">
    <property type="entry name" value="CASEIN KINASE-RELATED"/>
    <property type="match status" value="1"/>
</dbReference>
<sequence>MATVVKSEQLGDYTGITFMRYRLDAKVNNGGFGHIYSVTDVYSGAQLIAKVEQGDSVQSKNEAAILENLNLWFFMNGGDVHEPIAHFYGAFSFHNVECLLMEPLGPNLRDLKKSTPFDRFSLRTSLFVAQKMVEALQFVHERDYVHRDVKPNNFCLGRRNGDRRVFVIDFGVAKRYDKSDEVAKEHVKSSFVGTSRYASYNTLAGYDDGKAGDMWGVYYTLLENVLGQVPWRQETNRQAIMPYKKQLQETAVSCKQPVTHPWFEGPRGPPPSMVAFLRHLQKARFSHDIDHSLILSALCYDLHMLKYDSYAPCLDWEACGFHDEIIYEFWDNPFLATITSYY</sequence>
<reference evidence="3" key="1">
    <citation type="journal article" date="2013" name="Genetics">
        <title>The draft genome and transcriptome of Panagrellus redivivus are shaped by the harsh demands of a free-living lifestyle.</title>
        <authorList>
            <person name="Srinivasan J."/>
            <person name="Dillman A.R."/>
            <person name="Macchietto M.G."/>
            <person name="Heikkinen L."/>
            <person name="Lakso M."/>
            <person name="Fracchia K.M."/>
            <person name="Antoshechkin I."/>
            <person name="Mortazavi A."/>
            <person name="Wong G."/>
            <person name="Sternberg P.W."/>
        </authorList>
    </citation>
    <scope>NUCLEOTIDE SEQUENCE [LARGE SCALE GENOMIC DNA]</scope>
    <source>
        <strain evidence="3">MT8872</strain>
    </source>
</reference>
<dbReference type="Gene3D" id="1.10.510.10">
    <property type="entry name" value="Transferase(Phosphotransferase) domain 1"/>
    <property type="match status" value="1"/>
</dbReference>
<accession>A0A7E4VK89</accession>
<dbReference type="InterPro" id="IPR008271">
    <property type="entry name" value="Ser/Thr_kinase_AS"/>
</dbReference>
<organism evidence="3 4">
    <name type="scientific">Panagrellus redivivus</name>
    <name type="common">Microworm</name>
    <dbReference type="NCBI Taxonomy" id="6233"/>
    <lineage>
        <taxon>Eukaryota</taxon>
        <taxon>Metazoa</taxon>
        <taxon>Ecdysozoa</taxon>
        <taxon>Nematoda</taxon>
        <taxon>Chromadorea</taxon>
        <taxon>Rhabditida</taxon>
        <taxon>Tylenchina</taxon>
        <taxon>Panagrolaimomorpha</taxon>
        <taxon>Panagrolaimoidea</taxon>
        <taxon>Panagrolaimidae</taxon>
        <taxon>Panagrellus</taxon>
    </lineage>
</organism>
<dbReference type="GO" id="GO:0004674">
    <property type="term" value="F:protein serine/threonine kinase activity"/>
    <property type="evidence" value="ECO:0007669"/>
    <property type="project" value="UniProtKB-EC"/>
</dbReference>
<proteinExistence type="predicted"/>
<reference evidence="4" key="2">
    <citation type="submission" date="2020-10" db="UniProtKB">
        <authorList>
            <consortium name="WormBaseParasite"/>
        </authorList>
    </citation>
    <scope>IDENTIFICATION</scope>
</reference>
<evidence type="ECO:0000259" key="2">
    <source>
        <dbReference type="PROSITE" id="PS50011"/>
    </source>
</evidence>
<dbReference type="InterPro" id="IPR050235">
    <property type="entry name" value="CK1_Ser-Thr_kinase"/>
</dbReference>
<dbReference type="SUPFAM" id="SSF56112">
    <property type="entry name" value="Protein kinase-like (PK-like)"/>
    <property type="match status" value="1"/>
</dbReference>